<dbReference type="Proteomes" id="UP000198896">
    <property type="component" value="Unassembled WGS sequence"/>
</dbReference>
<sequence>MLDLPKEFSLSGFLEETEEDGTVLYVMDFPDDVYITVTDDNGRTPVRAKQNLVLACYDGDGRYLWGSEFRTFMELQKLCQDNPAGSPELLQALKDASKTLKET</sequence>
<dbReference type="AlphaFoldDB" id="A0A1I2BB70"/>
<dbReference type="OrthoDB" id="1683292at2"/>
<dbReference type="EMBL" id="FONL01000008">
    <property type="protein sequence ID" value="SFE53309.1"/>
    <property type="molecule type" value="Genomic_DNA"/>
</dbReference>
<dbReference type="STRING" id="1123323.SAMN05216245_10885"/>
<dbReference type="RefSeq" id="WP_093913551.1">
    <property type="nucleotide sequence ID" value="NZ_FONL01000008.1"/>
</dbReference>
<accession>A0A1I2BB70</accession>
<organism evidence="1 2">
    <name type="scientific">Succiniclasticum ruminis DSM 9236</name>
    <dbReference type="NCBI Taxonomy" id="1123323"/>
    <lineage>
        <taxon>Bacteria</taxon>
        <taxon>Bacillati</taxon>
        <taxon>Bacillota</taxon>
        <taxon>Negativicutes</taxon>
        <taxon>Acidaminococcales</taxon>
        <taxon>Acidaminococcaceae</taxon>
        <taxon>Succiniclasticum</taxon>
    </lineage>
</organism>
<name>A0A1I2BB70_9FIRM</name>
<gene>
    <name evidence="1" type="ORF">SAMN05216245_10885</name>
</gene>
<keyword evidence="2" id="KW-1185">Reference proteome</keyword>
<protein>
    <submittedName>
        <fullName evidence="1">Uncharacterized protein</fullName>
    </submittedName>
</protein>
<evidence type="ECO:0000313" key="1">
    <source>
        <dbReference type="EMBL" id="SFE53309.1"/>
    </source>
</evidence>
<evidence type="ECO:0000313" key="2">
    <source>
        <dbReference type="Proteomes" id="UP000198896"/>
    </source>
</evidence>
<reference evidence="1 2" key="1">
    <citation type="submission" date="2016-10" db="EMBL/GenBank/DDBJ databases">
        <authorList>
            <person name="de Groot N.N."/>
        </authorList>
    </citation>
    <scope>NUCLEOTIDE SEQUENCE [LARGE SCALE GENOMIC DNA]</scope>
    <source>
        <strain evidence="1 2">DSM 9236</strain>
    </source>
</reference>
<proteinExistence type="predicted"/>